<protein>
    <submittedName>
        <fullName evidence="1">Uncharacterized protein</fullName>
    </submittedName>
</protein>
<evidence type="ECO:0000313" key="2">
    <source>
        <dbReference type="Proteomes" id="UP000010466"/>
    </source>
</evidence>
<gene>
    <name evidence="1" type="primary">MCYN0864</name>
    <name evidence="1" type="ordered locus">MCYN_0864</name>
</gene>
<reference evidence="2" key="1">
    <citation type="journal article" date="2013" name="Genome Announc.">
        <title>Complete genome sequence of Mycoplasma cynos strain C142.</title>
        <authorList>
            <person name="Walker C.A."/>
            <person name="Mannering S.A."/>
            <person name="Shields S."/>
            <person name="Blake D.P."/>
            <person name="Brownlie J."/>
        </authorList>
    </citation>
    <scope>NUCLEOTIDE SEQUENCE [LARGE SCALE GENOMIC DNA]</scope>
    <source>
        <strain evidence="2">C142</strain>
    </source>
</reference>
<sequence>MFSTAAKNTSIGSLLVFSLIISKAEYKISCAIDFFPSSIIWLINFVTTTELKTGSASTSRIGALFFLDILSSYLINFNYAY</sequence>
<proteinExistence type="predicted"/>
<evidence type="ECO:0000313" key="1">
    <source>
        <dbReference type="EMBL" id="CCP24596.1"/>
    </source>
</evidence>
<dbReference type="STRING" id="1246955.MCYN_0864"/>
<keyword evidence="2" id="KW-1185">Reference proteome</keyword>
<dbReference type="EMBL" id="HF559394">
    <property type="protein sequence ID" value="CCP24596.1"/>
    <property type="molecule type" value="Genomic_DNA"/>
</dbReference>
<dbReference type="KEGG" id="mcy:MCYN_0864"/>
<dbReference type="HOGENOM" id="CLU_2570095_0_0_14"/>
<accession>L0RYI8</accession>
<dbReference type="AlphaFoldDB" id="L0RYI8"/>
<dbReference type="Proteomes" id="UP000010466">
    <property type="component" value="Chromosome"/>
</dbReference>
<name>L0RYI8_MYCC1</name>
<organism evidence="1 2">
    <name type="scientific">Mycoplasmopsis cynos (strain C142)</name>
    <name type="common">Mycoplasma cynos</name>
    <dbReference type="NCBI Taxonomy" id="1246955"/>
    <lineage>
        <taxon>Bacteria</taxon>
        <taxon>Bacillati</taxon>
        <taxon>Mycoplasmatota</taxon>
        <taxon>Mycoplasmoidales</taxon>
        <taxon>Metamycoplasmataceae</taxon>
        <taxon>Mycoplasmopsis</taxon>
    </lineage>
</organism>